<reference evidence="6" key="1">
    <citation type="submission" date="2024-06" db="EMBL/GenBank/DDBJ databases">
        <title>Complete genome of Salinicola endophyticus HNIBRBA4755.</title>
        <authorList>
            <person name="Shin S.Y."/>
            <person name="Kang H."/>
            <person name="Song J."/>
        </authorList>
    </citation>
    <scope>NUCLEOTIDE SEQUENCE</scope>
    <source>
        <strain evidence="6">HNIBRBA4755</strain>
    </source>
</reference>
<dbReference type="RefSeq" id="WP_353979216.1">
    <property type="nucleotide sequence ID" value="NZ_CP159578.1"/>
</dbReference>
<organism evidence="6">
    <name type="scientific">Salinicola endophyticus</name>
    <dbReference type="NCBI Taxonomy" id="1949083"/>
    <lineage>
        <taxon>Bacteria</taxon>
        <taxon>Pseudomonadati</taxon>
        <taxon>Pseudomonadota</taxon>
        <taxon>Gammaproteobacteria</taxon>
        <taxon>Oceanospirillales</taxon>
        <taxon>Halomonadaceae</taxon>
        <taxon>Salinicola</taxon>
    </lineage>
</organism>
<evidence type="ECO:0000256" key="3">
    <source>
        <dbReference type="RuleBase" id="RU004075"/>
    </source>
</evidence>
<evidence type="ECO:0000259" key="5">
    <source>
        <dbReference type="Pfam" id="PF00266"/>
    </source>
</evidence>
<protein>
    <submittedName>
        <fullName evidence="6">Aminotransferase class V-fold PLP-dependent enzyme</fullName>
    </submittedName>
</protein>
<dbReference type="InterPro" id="IPR015424">
    <property type="entry name" value="PyrdxlP-dep_Trfase"/>
</dbReference>
<dbReference type="Gene3D" id="3.40.640.10">
    <property type="entry name" value="Type I PLP-dependent aspartate aminotransferase-like (Major domain)"/>
    <property type="match status" value="1"/>
</dbReference>
<evidence type="ECO:0000313" key="6">
    <source>
        <dbReference type="EMBL" id="XCJ78197.1"/>
    </source>
</evidence>
<keyword evidence="6" id="KW-0808">Transferase</keyword>
<evidence type="ECO:0000256" key="4">
    <source>
        <dbReference type="RuleBase" id="RU004504"/>
    </source>
</evidence>
<comment type="cofactor">
    <cofactor evidence="1 4">
        <name>pyridoxal 5'-phosphate</name>
        <dbReference type="ChEBI" id="CHEBI:597326"/>
    </cofactor>
</comment>
<proteinExistence type="inferred from homology"/>
<dbReference type="InterPro" id="IPR015422">
    <property type="entry name" value="PyrdxlP-dep_Trfase_small"/>
</dbReference>
<dbReference type="PROSITE" id="PS00595">
    <property type="entry name" value="AA_TRANSFER_CLASS_5"/>
    <property type="match status" value="1"/>
</dbReference>
<accession>A0AB74UB64</accession>
<keyword evidence="6" id="KW-0032">Aminotransferase</keyword>
<sequence length="391" mass="41050">MRDALRYLNNASVGLTSPGVSARLRDWLAAEAAAWPQQRVESADWDLQATRERAAALIGAPATQLALAESTSLAMARALATLSLRGKRVLVAPGAWASDIVMLKRFGGEPPRALELLATQADGSLDLAAIGAQLGEDVAAILVPLVTSIEGRRYDVEGLGALARPAHCPLIVDAAQGLGQTPIDVRRLGCDVLVATTRKWLRGPRGMALAYFSPAALASMRPNPLAEMAGLRLDAASQRFLDQPQARRFDASDVSILNQLSLTAAIDELTAIGMNPLREHVLGLAGLAYELARTQGLTPLLATPESGIATLHLPEAQPLAVAQRLSAAGIAAKVCNIAAEPLNVRLPTTGALVRLAPHWHNDADDIRAALTALAGDRPDTATATAQPVSLP</sequence>
<evidence type="ECO:0000256" key="1">
    <source>
        <dbReference type="ARBA" id="ARBA00001933"/>
    </source>
</evidence>
<gene>
    <name evidence="6" type="ORF">ABV408_12160</name>
</gene>
<dbReference type="InterPro" id="IPR015421">
    <property type="entry name" value="PyrdxlP-dep_Trfase_major"/>
</dbReference>
<dbReference type="InterPro" id="IPR000192">
    <property type="entry name" value="Aminotrans_V_dom"/>
</dbReference>
<dbReference type="GO" id="GO:0008483">
    <property type="term" value="F:transaminase activity"/>
    <property type="evidence" value="ECO:0007669"/>
    <property type="project" value="UniProtKB-KW"/>
</dbReference>
<dbReference type="InterPro" id="IPR020578">
    <property type="entry name" value="Aminotrans_V_PyrdxlP_BS"/>
</dbReference>
<dbReference type="PANTHER" id="PTHR43586">
    <property type="entry name" value="CYSTEINE DESULFURASE"/>
    <property type="match status" value="1"/>
</dbReference>
<feature type="domain" description="Aminotransferase class V" evidence="5">
    <location>
        <begin position="7"/>
        <end position="367"/>
    </location>
</feature>
<dbReference type="EMBL" id="CP159578">
    <property type="protein sequence ID" value="XCJ78197.1"/>
    <property type="molecule type" value="Genomic_DNA"/>
</dbReference>
<comment type="similarity">
    <text evidence="3">Belongs to the class-V pyridoxal-phosphate-dependent aminotransferase family.</text>
</comment>
<dbReference type="Pfam" id="PF00266">
    <property type="entry name" value="Aminotran_5"/>
    <property type="match status" value="1"/>
</dbReference>
<name>A0AB74UB64_9GAMM</name>
<dbReference type="Gene3D" id="3.90.1150.10">
    <property type="entry name" value="Aspartate Aminotransferase, domain 1"/>
    <property type="match status" value="1"/>
</dbReference>
<dbReference type="SUPFAM" id="SSF53383">
    <property type="entry name" value="PLP-dependent transferases"/>
    <property type="match status" value="1"/>
</dbReference>
<keyword evidence="2" id="KW-0663">Pyridoxal phosphate</keyword>
<dbReference type="AlphaFoldDB" id="A0AB74UB64"/>
<dbReference type="PANTHER" id="PTHR43586:SF24">
    <property type="entry name" value="BLR4730 PROTEIN"/>
    <property type="match status" value="1"/>
</dbReference>
<evidence type="ECO:0000256" key="2">
    <source>
        <dbReference type="ARBA" id="ARBA00022898"/>
    </source>
</evidence>